<dbReference type="PANTHER" id="PTHR46825:SF11">
    <property type="entry name" value="PENICILLIN-BINDING PROTEIN 4"/>
    <property type="match status" value="1"/>
</dbReference>
<evidence type="ECO:0000313" key="5">
    <source>
        <dbReference type="EMBL" id="OBR69119.1"/>
    </source>
</evidence>
<proteinExistence type="predicted"/>
<evidence type="ECO:0000259" key="4">
    <source>
        <dbReference type="Pfam" id="PF00144"/>
    </source>
</evidence>
<dbReference type="PANTHER" id="PTHR46825">
    <property type="entry name" value="D-ALANYL-D-ALANINE-CARBOXYPEPTIDASE/ENDOPEPTIDASE AMPH"/>
    <property type="match status" value="1"/>
</dbReference>
<dbReference type="EMBL" id="LYPA01000021">
    <property type="protein sequence ID" value="OBR69119.1"/>
    <property type="molecule type" value="Genomic_DNA"/>
</dbReference>
<sequence>MKTWRKTGVAFMAALLLAAPMTEGIGANQGAAAQAESDKSQKSLAAAEAQRMAETLIDGYGISGVQYALRSEGKIVLSGGLGIDEEGNKAPIGKDAMFGIGSISKMYVTAAAMMLADAGKVDIDAPLTDYITEFTMADERYKQITPRMLMNHSAGLYGTHYRNSTLFVDNDSEINDALLHDLRSEQLKSKPGEYSVYANDGFQLLEILVERVSGMDYSGFLAKSFSEPLKLTSTKTPLDAFDRSQMYPVRLPGIKGVLPVENMNMIGAGGLYSTAEEVTLFSEVLTGRRPDLLSEASALAMRQPDYRRGVWVDSDSNIFSYGLGWDAVSLPPFNHYGIQALAKGGDTSQYHAAYIALPEQGVSIALLTAGGNSMFNTAAASNILLAYLKETGEITDIQPNQTFEAPIQKEMPDSLNVYTGLYGTVGSTLSITLMDGKISLPHIYGLIPEQTYVYTGDGAFTGEDGRTVLSFDEQSNGHTYVRVQSILEAPGIGQVPVDIYMWQKLESHTVSDSVRQVWKERNGKTYYAVDEKIKSLEYLTPQSLIKTVQLDEGVGYANGTIIKDSSHAVNIVEIPVMMGRDSYDLAFFKENGIEYLQSGGRTFIIEEAVTPIYNGRASTATIPASGHARWFQIGKGAAGRIMMADFARSGGFAVYDGNGMPVHISAANGGHTVVLPESGLIVFGGEAGDVFKIMLKPSK</sequence>
<evidence type="ECO:0000256" key="2">
    <source>
        <dbReference type="ARBA" id="ARBA00023136"/>
    </source>
</evidence>
<organism evidence="5 6">
    <name type="scientific">Paenibacillus oryzae</name>
    <dbReference type="NCBI Taxonomy" id="1844972"/>
    <lineage>
        <taxon>Bacteria</taxon>
        <taxon>Bacillati</taxon>
        <taxon>Bacillota</taxon>
        <taxon>Bacilli</taxon>
        <taxon>Bacillales</taxon>
        <taxon>Paenibacillaceae</taxon>
        <taxon>Paenibacillus</taxon>
    </lineage>
</organism>
<dbReference type="InterPro" id="IPR050491">
    <property type="entry name" value="AmpC-like"/>
</dbReference>
<dbReference type="Pfam" id="PF00144">
    <property type="entry name" value="Beta-lactamase"/>
    <property type="match status" value="1"/>
</dbReference>
<comment type="caution">
    <text evidence="5">The sequence shown here is derived from an EMBL/GenBank/DDBJ whole genome shotgun (WGS) entry which is preliminary data.</text>
</comment>
<comment type="subcellular location">
    <subcellularLocation>
        <location evidence="1">Membrane</location>
    </subcellularLocation>
</comment>
<evidence type="ECO:0000313" key="6">
    <source>
        <dbReference type="Proteomes" id="UP000092024"/>
    </source>
</evidence>
<feature type="domain" description="Beta-lactamase-related" evidence="4">
    <location>
        <begin position="50"/>
        <end position="386"/>
    </location>
</feature>
<keyword evidence="5" id="KW-0378">Hydrolase</keyword>
<evidence type="ECO:0000256" key="1">
    <source>
        <dbReference type="ARBA" id="ARBA00004370"/>
    </source>
</evidence>
<dbReference type="SUPFAM" id="SSF56601">
    <property type="entry name" value="beta-lactamase/transpeptidase-like"/>
    <property type="match status" value="1"/>
</dbReference>
<keyword evidence="2" id="KW-0472">Membrane</keyword>
<feature type="signal peptide" evidence="3">
    <location>
        <begin position="1"/>
        <end position="18"/>
    </location>
</feature>
<reference evidence="5 6" key="1">
    <citation type="submission" date="2016-05" db="EMBL/GenBank/DDBJ databases">
        <title>Paenibacillus oryzae. sp. nov., isolated from the rice root.</title>
        <authorList>
            <person name="Zhang J."/>
            <person name="Zhang X."/>
        </authorList>
    </citation>
    <scope>NUCLEOTIDE SEQUENCE [LARGE SCALE GENOMIC DNA]</scope>
    <source>
        <strain evidence="5 6">1DrF-4</strain>
    </source>
</reference>
<accession>A0A1A5YU88</accession>
<keyword evidence="6" id="KW-1185">Reference proteome</keyword>
<dbReference type="InterPro" id="IPR012338">
    <property type="entry name" value="Beta-lactam/transpept-like"/>
</dbReference>
<dbReference type="GO" id="GO:0016020">
    <property type="term" value="C:membrane"/>
    <property type="evidence" value="ECO:0007669"/>
    <property type="project" value="UniProtKB-SubCell"/>
</dbReference>
<dbReference type="Gene3D" id="3.40.710.10">
    <property type="entry name" value="DD-peptidase/beta-lactamase superfamily"/>
    <property type="match status" value="1"/>
</dbReference>
<keyword evidence="3" id="KW-0732">Signal</keyword>
<dbReference type="GO" id="GO:0016787">
    <property type="term" value="F:hydrolase activity"/>
    <property type="evidence" value="ECO:0007669"/>
    <property type="project" value="UniProtKB-KW"/>
</dbReference>
<dbReference type="AlphaFoldDB" id="A0A1A5YU88"/>
<dbReference type="InterPro" id="IPR001466">
    <property type="entry name" value="Beta-lactam-related"/>
</dbReference>
<name>A0A1A5YU88_9BACL</name>
<dbReference type="RefSeq" id="WP_068678648.1">
    <property type="nucleotide sequence ID" value="NZ_LYPA01000021.1"/>
</dbReference>
<evidence type="ECO:0000256" key="3">
    <source>
        <dbReference type="SAM" id="SignalP"/>
    </source>
</evidence>
<dbReference type="Proteomes" id="UP000092024">
    <property type="component" value="Unassembled WGS sequence"/>
</dbReference>
<gene>
    <name evidence="5" type="ORF">A7K91_19730</name>
</gene>
<dbReference type="OrthoDB" id="9797709at2"/>
<protein>
    <submittedName>
        <fullName evidence="5">Serine hydrolase</fullName>
    </submittedName>
</protein>
<dbReference type="STRING" id="1844972.A7K91_19730"/>
<feature type="chain" id="PRO_5039207222" evidence="3">
    <location>
        <begin position="19"/>
        <end position="699"/>
    </location>
</feature>